<dbReference type="InterPro" id="IPR046281">
    <property type="entry name" value="DUF6318"/>
</dbReference>
<name>A0AAV5P5S9_CELCE</name>
<keyword evidence="4" id="KW-1185">Reference proteome</keyword>
<feature type="domain" description="DUF6318" evidence="1">
    <location>
        <begin position="1"/>
        <end position="130"/>
    </location>
</feature>
<evidence type="ECO:0000313" key="5">
    <source>
        <dbReference type="Proteomes" id="UP001165168"/>
    </source>
</evidence>
<sequence>MERDDAEGAAAAAEYFLSLYGYVLATGDTAEWDSLSHAECGFCADTSAQASWLRENDGKHSGGEMSLQIKDAGKYARDAATGIWPLDGAATQSAFSVTDASGEEIASGPATSRSVRAEVGRNENEWVIVEIAPSPEG</sequence>
<dbReference type="Proteomes" id="UP001165168">
    <property type="component" value="Unassembled WGS sequence"/>
</dbReference>
<dbReference type="EMBL" id="CP041694">
    <property type="protein sequence ID" value="QDP73852.1"/>
    <property type="molecule type" value="Genomic_DNA"/>
</dbReference>
<dbReference type="Proteomes" id="UP000319068">
    <property type="component" value="Chromosome"/>
</dbReference>
<organism evidence="2 5">
    <name type="scientific">Cellulosimicrobium cellulans</name>
    <name type="common">Arthrobacter luteus</name>
    <dbReference type="NCBI Taxonomy" id="1710"/>
    <lineage>
        <taxon>Bacteria</taxon>
        <taxon>Bacillati</taxon>
        <taxon>Actinomycetota</taxon>
        <taxon>Actinomycetes</taxon>
        <taxon>Micrococcales</taxon>
        <taxon>Promicromonosporaceae</taxon>
        <taxon>Cellulosimicrobium</taxon>
    </lineage>
</organism>
<dbReference type="Pfam" id="PF19843">
    <property type="entry name" value="DUF6318"/>
    <property type="match status" value="1"/>
</dbReference>
<dbReference type="AlphaFoldDB" id="A0AAV5P5S9"/>
<dbReference type="EMBL" id="BSTG01000002">
    <property type="protein sequence ID" value="GLY57418.1"/>
    <property type="molecule type" value="Genomic_DNA"/>
</dbReference>
<accession>A0AAV5P5S9</accession>
<evidence type="ECO:0000313" key="4">
    <source>
        <dbReference type="Proteomes" id="UP000319068"/>
    </source>
</evidence>
<gene>
    <name evidence="2" type="ORF">Ccel01_20200</name>
    <name evidence="3" type="ORF">FOG94_00625</name>
</gene>
<reference evidence="2" key="2">
    <citation type="submission" date="2023-03" db="EMBL/GenBank/DDBJ databases">
        <title>Cellulosimicrobium cellulans NBRC 103059.</title>
        <authorList>
            <person name="Ichikawa N."/>
            <person name="Sato H."/>
            <person name="Tonouchi N."/>
        </authorList>
    </citation>
    <scope>NUCLEOTIDE SEQUENCE</scope>
    <source>
        <strain evidence="2">NBRC 103059</strain>
    </source>
</reference>
<evidence type="ECO:0000313" key="2">
    <source>
        <dbReference type="EMBL" id="GLY57418.1"/>
    </source>
</evidence>
<evidence type="ECO:0000313" key="3">
    <source>
        <dbReference type="EMBL" id="QDP73852.1"/>
    </source>
</evidence>
<evidence type="ECO:0000259" key="1">
    <source>
        <dbReference type="Pfam" id="PF19843"/>
    </source>
</evidence>
<protein>
    <recommendedName>
        <fullName evidence="1">DUF6318 domain-containing protein</fullName>
    </recommendedName>
</protein>
<proteinExistence type="predicted"/>
<reference evidence="3 4" key="1">
    <citation type="submission" date="2019-07" db="EMBL/GenBank/DDBJ databases">
        <title>Complete Genome Sequence and Methylome Analysis of Arthrobacter luteus NEB113.</title>
        <authorList>
            <person name="Fomenkov A."/>
            <person name="Anton B.P."/>
            <person name="Vincze T."/>
            <person name="Roberts R.J."/>
        </authorList>
    </citation>
    <scope>NUCLEOTIDE SEQUENCE [LARGE SCALE GENOMIC DNA]</scope>
    <source>
        <strain evidence="3 4">NEB113</strain>
    </source>
</reference>